<evidence type="ECO:0000259" key="3">
    <source>
        <dbReference type="PROSITE" id="PS50883"/>
    </source>
</evidence>
<dbReference type="SMART" id="SM00052">
    <property type="entry name" value="EAL"/>
    <property type="match status" value="1"/>
</dbReference>
<organism evidence="4 5">
    <name type="scientific">Derxia gummosa DSM 723</name>
    <dbReference type="NCBI Taxonomy" id="1121388"/>
    <lineage>
        <taxon>Bacteria</taxon>
        <taxon>Pseudomonadati</taxon>
        <taxon>Pseudomonadota</taxon>
        <taxon>Betaproteobacteria</taxon>
        <taxon>Burkholderiales</taxon>
        <taxon>Alcaligenaceae</taxon>
        <taxon>Derxia</taxon>
    </lineage>
</organism>
<dbReference type="AlphaFoldDB" id="A0A8B6X1D5"/>
<dbReference type="Gene3D" id="3.40.50.2300">
    <property type="match status" value="1"/>
</dbReference>
<reference evidence="5" key="8">
    <citation type="journal article" date="2019" name="Annu. Rev. Microbiol.">
        <title>Structural Basis of Response Regulator Function.</title>
        <authorList>
            <person name="Gao R."/>
            <person name="Bouillet S."/>
            <person name="Stock A.M."/>
        </authorList>
    </citation>
    <scope>NUCLEOTIDE SEQUENCE</scope>
</reference>
<feature type="domain" description="Response regulatory" evidence="2">
    <location>
        <begin position="16"/>
        <end position="138"/>
    </location>
</feature>
<evidence type="ECO:0000256" key="1">
    <source>
        <dbReference type="PROSITE-ProRule" id="PRU00169"/>
    </source>
</evidence>
<dbReference type="GO" id="GO:0071111">
    <property type="term" value="F:cyclic-guanylate-specific phosphodiesterase activity"/>
    <property type="evidence" value="ECO:0007669"/>
    <property type="project" value="UniProtKB-EC"/>
</dbReference>
<dbReference type="InterPro" id="IPR001633">
    <property type="entry name" value="EAL_dom"/>
</dbReference>
<sequence length="406" mass="43496">MTPPLRAPTIAGRPPSALIIEDDSFFAAQLCQQLAQAGVHELVELGSVAEADAFDFSLVAPVDLALVSLSLYDGDCLGLLRRLMEARGARRLLLLSAHSFSIARTVQAFAEVLGFPVVQVVEKSEPPQAVSRAIAHALRTPVPAAAAPLRPLSSRAVAMAIAEERIEAFFQPKIQLATGEVVGVEALVRLREPDGHIVSPAEILPGLIGTGSTSLLTLQMLRQAARLSADCLDLGQSIACAINVSTAELADSALCEEMAEIVGSHGIDPCWITLEVTEGEMMGDLAATLENAARVRMVGFGLAIDDFGTGYSSFQRLSTIPFSELKVDRAFVHGAARDERARLIAKVCGEIGRTFGLRTVAEGVENRDDLAVVRDLGFDYVQGWVYGKAMPRDEFMSFLQRSNALI</sequence>
<dbReference type="RefSeq" id="WP_028310126.1">
    <property type="nucleotide sequence ID" value="NZ_AXWS01000007.1"/>
</dbReference>
<reference evidence="5" key="9">
    <citation type="submission" date="2025-08" db="UniProtKB">
        <authorList>
            <consortium name="RefSeq"/>
        </authorList>
    </citation>
    <scope>IDENTIFICATION</scope>
</reference>
<dbReference type="PANTHER" id="PTHR33121">
    <property type="entry name" value="CYCLIC DI-GMP PHOSPHODIESTERASE PDEF"/>
    <property type="match status" value="1"/>
</dbReference>
<keyword evidence="4" id="KW-1185">Reference proteome</keyword>
<dbReference type="EC" id="3.1.4.52" evidence="5"/>
<reference evidence="5" key="4">
    <citation type="journal article" date="2009" name="Nat. Rev. Microbiol.">
        <title>Structural and mechanistic determinants of c-di-GMP signalling.</title>
        <authorList>
            <person name="Schirmer T."/>
            <person name="Jenal U."/>
        </authorList>
    </citation>
    <scope>NUCLEOTIDE SEQUENCE</scope>
</reference>
<reference evidence="5" key="2">
    <citation type="journal article" date="2005" name="J. Bacteriol.">
        <title>The ubiquitous protein domain EAL is a cyclic diguanylate-specific phosphodiesterase: enzymatically active and inactive EAL domains.</title>
        <authorList>
            <person name="Schmidt A.J."/>
            <person name="Ryjenkov D.A."/>
            <person name="Gomelsky M."/>
        </authorList>
    </citation>
    <scope>NUCLEOTIDE SEQUENCE</scope>
</reference>
<reference evidence="5" key="1">
    <citation type="journal article" date="2004" name="Mol. Microbiol.">
        <title>GGDEF and EAL domains inversely regulate cyclic di-GMP levels and transition from sessility to motility.</title>
        <authorList>
            <person name="Simm R."/>
            <person name="Morr M."/>
            <person name="Kader A."/>
            <person name="Nimtz M."/>
            <person name="Romling U."/>
        </authorList>
    </citation>
    <scope>NUCLEOTIDE SEQUENCE</scope>
</reference>
<dbReference type="InterPro" id="IPR011006">
    <property type="entry name" value="CheY-like_superfamily"/>
</dbReference>
<dbReference type="PROSITE" id="PS50883">
    <property type="entry name" value="EAL"/>
    <property type="match status" value="1"/>
</dbReference>
<dbReference type="SUPFAM" id="SSF52172">
    <property type="entry name" value="CheY-like"/>
    <property type="match status" value="1"/>
</dbReference>
<dbReference type="SUPFAM" id="SSF141868">
    <property type="entry name" value="EAL domain-like"/>
    <property type="match status" value="1"/>
</dbReference>
<reference evidence="5" key="5">
    <citation type="journal article" date="2010" name="Curr. Opin. Microbiol.">
        <title>Diversity of structure and function of response regulator output domains.</title>
        <authorList>
            <person name="Galperin M.Y."/>
        </authorList>
    </citation>
    <scope>NUCLEOTIDE SEQUENCE</scope>
</reference>
<evidence type="ECO:0000313" key="5">
    <source>
        <dbReference type="RefSeq" id="WP_028310126.1"/>
    </source>
</evidence>
<evidence type="ECO:0000259" key="2">
    <source>
        <dbReference type="PROSITE" id="PS50110"/>
    </source>
</evidence>
<dbReference type="InterPro" id="IPR001789">
    <property type="entry name" value="Sig_transdc_resp-reg_receiver"/>
</dbReference>
<name>A0A8B6X1D5_9BURK</name>
<protein>
    <submittedName>
        <fullName evidence="5">EAL domain-containing response regulator</fullName>
        <ecNumber evidence="5">3.1.4.52</ecNumber>
    </submittedName>
</protein>
<reference evidence="5" key="7">
    <citation type="journal article" date="2016" name="J. Bacteriol.">
        <title>Diversity of Cyclic Di-GMP-Binding Proteins and Mechanisms.</title>
        <authorList>
            <person name="Chou S.H."/>
            <person name="Galperin M.Y."/>
        </authorList>
    </citation>
    <scope>NUCLEOTIDE SEQUENCE</scope>
</reference>
<dbReference type="PROSITE" id="PS50110">
    <property type="entry name" value="RESPONSE_REGULATORY"/>
    <property type="match status" value="1"/>
</dbReference>
<accession>A0A8B6X1D5</accession>
<dbReference type="OrthoDB" id="9813903at2"/>
<dbReference type="CDD" id="cd01948">
    <property type="entry name" value="EAL"/>
    <property type="match status" value="1"/>
</dbReference>
<reference evidence="5" key="3">
    <citation type="journal article" date="2006" name="J. Bacteriol.">
        <title>Structural classification of bacterial response regulators: diversity of output domains and domain combinations.</title>
        <authorList>
            <person name="Galperin M.Y."/>
        </authorList>
    </citation>
    <scope>NUCLEOTIDE SEQUENCE</scope>
</reference>
<dbReference type="InterPro" id="IPR035919">
    <property type="entry name" value="EAL_sf"/>
</dbReference>
<dbReference type="InterPro" id="IPR050706">
    <property type="entry name" value="Cyclic-di-GMP_PDE-like"/>
</dbReference>
<dbReference type="Proteomes" id="UP000675920">
    <property type="component" value="Unplaced"/>
</dbReference>
<dbReference type="GO" id="GO:0000160">
    <property type="term" value="P:phosphorelay signal transduction system"/>
    <property type="evidence" value="ECO:0007669"/>
    <property type="project" value="InterPro"/>
</dbReference>
<dbReference type="Gene3D" id="3.20.20.450">
    <property type="entry name" value="EAL domain"/>
    <property type="match status" value="1"/>
</dbReference>
<comment type="caution">
    <text evidence="1">Lacks conserved residue(s) required for the propagation of feature annotation.</text>
</comment>
<feature type="domain" description="EAL" evidence="3">
    <location>
        <begin position="150"/>
        <end position="403"/>
    </location>
</feature>
<dbReference type="Pfam" id="PF00563">
    <property type="entry name" value="EAL"/>
    <property type="match status" value="1"/>
</dbReference>
<reference evidence="5" key="6">
    <citation type="journal article" date="2010" name="J. Mol. Biol.">
        <title>Structural insight into the mechanism of c-di-GMP hydrolysis by EAL domain phosphodiesterases.</title>
        <authorList>
            <person name="Tchigvintsev A."/>
            <person name="Xu X."/>
            <person name="Singer A."/>
            <person name="Chang C."/>
            <person name="Brown G."/>
            <person name="Proudfoot M."/>
            <person name="Cui H."/>
            <person name="Flick R."/>
            <person name="Anderson W.F."/>
            <person name="Joachimiak A."/>
            <person name="Galperin M.Y."/>
            <person name="Savchenko A."/>
            <person name="Yakunin A.F."/>
        </authorList>
    </citation>
    <scope>NUCLEOTIDE SEQUENCE</scope>
</reference>
<proteinExistence type="predicted"/>
<dbReference type="PANTHER" id="PTHR33121:SF70">
    <property type="entry name" value="SIGNALING PROTEIN YKOW"/>
    <property type="match status" value="1"/>
</dbReference>
<evidence type="ECO:0000313" key="4">
    <source>
        <dbReference type="Proteomes" id="UP000675920"/>
    </source>
</evidence>